<gene>
    <name evidence="2" type="ORF">DNTS_005432</name>
</gene>
<dbReference type="STRING" id="623744.A0A553RKP7"/>
<dbReference type="GO" id="GO:0007631">
    <property type="term" value="P:feeding behavior"/>
    <property type="evidence" value="ECO:0007669"/>
    <property type="project" value="TreeGrafter"/>
</dbReference>
<organism evidence="2 3">
    <name type="scientific">Danionella cerebrum</name>
    <dbReference type="NCBI Taxonomy" id="2873325"/>
    <lineage>
        <taxon>Eukaryota</taxon>
        <taxon>Metazoa</taxon>
        <taxon>Chordata</taxon>
        <taxon>Craniata</taxon>
        <taxon>Vertebrata</taxon>
        <taxon>Euteleostomi</taxon>
        <taxon>Actinopterygii</taxon>
        <taxon>Neopterygii</taxon>
        <taxon>Teleostei</taxon>
        <taxon>Ostariophysi</taxon>
        <taxon>Cypriniformes</taxon>
        <taxon>Danionidae</taxon>
        <taxon>Danioninae</taxon>
        <taxon>Danionella</taxon>
    </lineage>
</organism>
<accession>A0A553RKP7</accession>
<name>A0A553RKP7_9TELE</name>
<proteinExistence type="predicted"/>
<dbReference type="OrthoDB" id="8587277at2759"/>
<dbReference type="GO" id="GO:0031861">
    <property type="term" value="F:prolactin-releasing peptide receptor binding"/>
    <property type="evidence" value="ECO:0007669"/>
    <property type="project" value="TreeGrafter"/>
</dbReference>
<protein>
    <recommendedName>
        <fullName evidence="4">Prolactin-releasing peptide</fullName>
    </recommendedName>
</protein>
<dbReference type="Pfam" id="PF15172">
    <property type="entry name" value="Prolactin_RP"/>
    <property type="match status" value="1"/>
</dbReference>
<evidence type="ECO:0000256" key="1">
    <source>
        <dbReference type="SAM" id="SignalP"/>
    </source>
</evidence>
<dbReference type="GO" id="GO:0005184">
    <property type="term" value="F:neuropeptide hormone activity"/>
    <property type="evidence" value="ECO:0007669"/>
    <property type="project" value="TreeGrafter"/>
</dbReference>
<evidence type="ECO:0000313" key="3">
    <source>
        <dbReference type="Proteomes" id="UP000316079"/>
    </source>
</evidence>
<reference evidence="2 3" key="1">
    <citation type="journal article" date="2019" name="Sci. Data">
        <title>Hybrid genome assembly and annotation of Danionella translucida.</title>
        <authorList>
            <person name="Kadobianskyi M."/>
            <person name="Schulze L."/>
            <person name="Schuelke M."/>
            <person name="Judkewitz B."/>
        </authorList>
    </citation>
    <scope>NUCLEOTIDE SEQUENCE [LARGE SCALE GENOMIC DNA]</scope>
    <source>
        <strain evidence="2 3">Bolton</strain>
    </source>
</reference>
<feature type="chain" id="PRO_5021795924" description="Prolactin-releasing peptide" evidence="1">
    <location>
        <begin position="21"/>
        <end position="82"/>
    </location>
</feature>
<dbReference type="AlphaFoldDB" id="A0A553RKP7"/>
<evidence type="ECO:0000313" key="2">
    <source>
        <dbReference type="EMBL" id="TRZ02753.1"/>
    </source>
</evidence>
<dbReference type="EMBL" id="SRMA01023889">
    <property type="protein sequence ID" value="TRZ02753.1"/>
    <property type="molecule type" value="Genomic_DNA"/>
</dbReference>
<dbReference type="Proteomes" id="UP000316079">
    <property type="component" value="Unassembled WGS sequence"/>
</dbReference>
<keyword evidence="3" id="KW-1185">Reference proteome</keyword>
<sequence length="82" mass="9613">MEKLCALLCFLCVLTCFTQPKPLDELQVPSLELRADPNIDAMWYKDRGIRPVGRYGRKLPQRSEGSFFRKTRFCYPEVQVEN</sequence>
<dbReference type="InterPro" id="IPR026194">
    <property type="entry name" value="PrRP"/>
</dbReference>
<evidence type="ECO:0008006" key="4">
    <source>
        <dbReference type="Google" id="ProtNLM"/>
    </source>
</evidence>
<dbReference type="PANTHER" id="PTHR17206:SF1">
    <property type="entry name" value="PROLACTIN-RELEASING PEPTIDE"/>
    <property type="match status" value="1"/>
</dbReference>
<feature type="signal peptide" evidence="1">
    <location>
        <begin position="1"/>
        <end position="20"/>
    </location>
</feature>
<dbReference type="PANTHER" id="PTHR17206">
    <property type="entry name" value="PROLACTIN-RELEASING PEPTIDE"/>
    <property type="match status" value="1"/>
</dbReference>
<comment type="caution">
    <text evidence="2">The sequence shown here is derived from an EMBL/GenBank/DDBJ whole genome shotgun (WGS) entry which is preliminary data.</text>
</comment>
<keyword evidence="1" id="KW-0732">Signal</keyword>
<dbReference type="GO" id="GO:0043434">
    <property type="term" value="P:response to peptide hormone"/>
    <property type="evidence" value="ECO:0007669"/>
    <property type="project" value="TreeGrafter"/>
</dbReference>
<dbReference type="GO" id="GO:0007186">
    <property type="term" value="P:G protein-coupled receptor signaling pathway"/>
    <property type="evidence" value="ECO:0007669"/>
    <property type="project" value="TreeGrafter"/>
</dbReference>